<dbReference type="CDD" id="cd05693">
    <property type="entry name" value="S1_Rrp5_repeat_hs1_sc1"/>
    <property type="match status" value="1"/>
</dbReference>
<dbReference type="Proteomes" id="UP000261420">
    <property type="component" value="Unplaced"/>
</dbReference>
<dbReference type="Gene3D" id="2.40.50.140">
    <property type="entry name" value="Nucleic acid-binding proteins"/>
    <property type="match status" value="6"/>
</dbReference>
<dbReference type="FunFam" id="2.40.50.140:FF:000103">
    <property type="entry name" value="protein RRP5 homolog"/>
    <property type="match status" value="2"/>
</dbReference>
<evidence type="ECO:0000256" key="1">
    <source>
        <dbReference type="ARBA" id="ARBA00004123"/>
    </source>
</evidence>
<dbReference type="PROSITE" id="PS50126">
    <property type="entry name" value="S1"/>
    <property type="match status" value="6"/>
</dbReference>
<feature type="domain" description="S1 motif" evidence="4">
    <location>
        <begin position="403"/>
        <end position="472"/>
    </location>
</feature>
<evidence type="ECO:0000313" key="6">
    <source>
        <dbReference type="Proteomes" id="UP000261420"/>
    </source>
</evidence>
<dbReference type="SUPFAM" id="SSF50249">
    <property type="entry name" value="Nucleic acid-binding proteins"/>
    <property type="match status" value="6"/>
</dbReference>
<protein>
    <submittedName>
        <fullName evidence="5">Programmed cell death 11</fullName>
    </submittedName>
</protein>
<evidence type="ECO:0000256" key="2">
    <source>
        <dbReference type="ARBA" id="ARBA00022737"/>
    </source>
</evidence>
<feature type="domain" description="S1 motif" evidence="4">
    <location>
        <begin position="229"/>
        <end position="294"/>
    </location>
</feature>
<keyword evidence="3" id="KW-0539">Nucleus</keyword>
<dbReference type="PANTHER" id="PTHR23270">
    <property type="entry name" value="PROGRAMMED CELL DEATH PROTEIN 11 PRE-RRNA PROCESSING PROTEIN RRP5"/>
    <property type="match status" value="1"/>
</dbReference>
<feature type="domain" description="S1 motif" evidence="4">
    <location>
        <begin position="674"/>
        <end position="743"/>
    </location>
</feature>
<dbReference type="InterPro" id="IPR012340">
    <property type="entry name" value="NA-bd_OB-fold"/>
</dbReference>
<dbReference type="CDD" id="cd04461">
    <property type="entry name" value="S1_Rrp5_repeat_hs8_sc7"/>
    <property type="match status" value="1"/>
</dbReference>
<keyword evidence="2" id="KW-0677">Repeat</keyword>
<keyword evidence="6" id="KW-1185">Reference proteome</keyword>
<dbReference type="InterPro" id="IPR057302">
    <property type="entry name" value="Rrp5_S1"/>
</dbReference>
<dbReference type="InterPro" id="IPR003029">
    <property type="entry name" value="S1_domain"/>
</dbReference>
<comment type="subcellular location">
    <subcellularLocation>
        <location evidence="1">Nucleus</location>
    </subcellularLocation>
</comment>
<reference evidence="5" key="2">
    <citation type="submission" date="2025-09" db="UniProtKB">
        <authorList>
            <consortium name="Ensembl"/>
        </authorList>
    </citation>
    <scope>IDENTIFICATION</scope>
</reference>
<dbReference type="GO" id="GO:0006364">
    <property type="term" value="P:rRNA processing"/>
    <property type="evidence" value="ECO:0007669"/>
    <property type="project" value="InterPro"/>
</dbReference>
<dbReference type="GO" id="GO:0003723">
    <property type="term" value="F:RNA binding"/>
    <property type="evidence" value="ECO:0007669"/>
    <property type="project" value="TreeGrafter"/>
</dbReference>
<evidence type="ECO:0000313" key="5">
    <source>
        <dbReference type="Ensembl" id="ENSSDUP00000029670.1"/>
    </source>
</evidence>
<dbReference type="AlphaFoldDB" id="A0A3B4VIP4"/>
<dbReference type="InterPro" id="IPR045209">
    <property type="entry name" value="Rrp5"/>
</dbReference>
<dbReference type="GO" id="GO:0032040">
    <property type="term" value="C:small-subunit processome"/>
    <property type="evidence" value="ECO:0007669"/>
    <property type="project" value="TreeGrafter"/>
</dbReference>
<dbReference type="CDD" id="cd05697">
    <property type="entry name" value="S1_Rrp5_repeat_hs5"/>
    <property type="match status" value="1"/>
</dbReference>
<feature type="domain" description="S1 motif" evidence="4">
    <location>
        <begin position="45"/>
        <end position="132"/>
    </location>
</feature>
<dbReference type="Pfam" id="PF00575">
    <property type="entry name" value="S1"/>
    <property type="match status" value="2"/>
</dbReference>
<reference evidence="5" key="1">
    <citation type="submission" date="2025-08" db="UniProtKB">
        <authorList>
            <consortium name="Ensembl"/>
        </authorList>
    </citation>
    <scope>IDENTIFICATION</scope>
</reference>
<dbReference type="CDD" id="cd05698">
    <property type="entry name" value="S1_Rrp5_repeat_hs6_sc5"/>
    <property type="match status" value="1"/>
</dbReference>
<dbReference type="InterPro" id="IPR048059">
    <property type="entry name" value="Rrp5_S1_rpt_hs1_sc1"/>
</dbReference>
<dbReference type="FunFam" id="2.40.50.140:FF:000340">
    <property type="entry name" value="Unplaced genomic scaffold supercont1.162, whole genome shotgun sequence"/>
    <property type="match status" value="1"/>
</dbReference>
<accession>A0A3B4VIP4</accession>
<dbReference type="FunFam" id="2.40.50.140:FF:000175">
    <property type="entry name" value="Programmed cell death 11"/>
    <property type="match status" value="1"/>
</dbReference>
<name>A0A3B4VIP4_SERDU</name>
<feature type="domain" description="S1 motif" evidence="4">
    <location>
        <begin position="492"/>
        <end position="561"/>
    </location>
</feature>
<evidence type="ECO:0000259" key="4">
    <source>
        <dbReference type="PROSITE" id="PS50126"/>
    </source>
</evidence>
<evidence type="ECO:0000256" key="3">
    <source>
        <dbReference type="ARBA" id="ARBA00023242"/>
    </source>
</evidence>
<sequence length="873" mass="95879">MASVEEDFPRGGTAKKPTESKIVAQRTEVDNLFQVEFIPFFLSLCMLMLGCVKEVADFEVTVSLPCGLRGFLSIKNISDSYTKLLNEQLESADTEEICSLPHLFYPGMVLRCVVAKLDVARGGSLSIQLSINPKLVNKGLTSSSLKAGMVLSGCVESVEDHGCIVDIGLSGSKAFLPMKTLKVGQYVTSHVDGVKNEGRVVQLSVNPLTISQACAESTQGWNLTNLLPGLLLKSTIKKVTKHGLILDFLSSFSGQVDFLHMEPEQASDYTEGTEVQARVLYVEPTTRLVGLSLRSFLVQPGKTIDPTPAGGDRIGEVVKCCKITTIHHMSGAMLELPGETLAFVHRNHLKESNETANENRALAMPEHTCRILDYSPIDQIHFVSLRRSVIERPFYRYHDLQAGQVVEGTVSVLLNHGMVVHLSDHIKGLVPRTHLSDIILKNPEKKYIEGMKVKCRVLSVDAENKKLYLTRKKALVESSLPLFLSFTDARPGSLSHGYIVCIKNFGCIVRFYNSVKGLVPLSELSSEPIINPEEVFYVGQVLKTKVLQCDPDKAKMVLSFKAAAKGETEEPAKPQFDCEVGKRLEAKVLKKLLFGLEVAILPDEIKAILPTMHLSDHMSNCPLLWESLQEGDNISNLMCFGKNKQNITLTKKPTVRWSLEEGVVAKDFSEITVGMQLIGWVKNIMSYGVFVEFPYGLVGLAPKSAMSDKFISDATAVFQLGQTVIAKVTNLDEEKRRFLITLKMSEVTASESDAQTRLINGLQERRVVNEMLAMKDNSDLRQQLAALSVGQKLKLTTDTVSDNGATFTSDDLVGVSILASKNHVMGVNLTSGQKATAVILHVDILSTCVHVSILSKLVGNKKSVSVTLPIAIY</sequence>
<proteinExistence type="predicted"/>
<dbReference type="CDD" id="cd05696">
    <property type="entry name" value="S1_Rrp5_repeat_hs4"/>
    <property type="match status" value="1"/>
</dbReference>
<dbReference type="Ensembl" id="ENSSDUT00000030174.1">
    <property type="protein sequence ID" value="ENSSDUP00000029670.1"/>
    <property type="gene ID" value="ENSSDUG00000021302.1"/>
</dbReference>
<dbReference type="FunFam" id="2.40.50.140:FF:000148">
    <property type="entry name" value="protein RRP5 homolog isoform X1"/>
    <property type="match status" value="1"/>
</dbReference>
<dbReference type="SMART" id="SM00316">
    <property type="entry name" value="S1"/>
    <property type="match status" value="8"/>
</dbReference>
<dbReference type="GeneTree" id="ENSGT00390000012228"/>
<feature type="domain" description="S1 motif" evidence="4">
    <location>
        <begin position="148"/>
        <end position="206"/>
    </location>
</feature>
<organism evidence="5 6">
    <name type="scientific">Seriola dumerili</name>
    <name type="common">Greater amberjack</name>
    <name type="synonym">Caranx dumerili</name>
    <dbReference type="NCBI Taxonomy" id="41447"/>
    <lineage>
        <taxon>Eukaryota</taxon>
        <taxon>Metazoa</taxon>
        <taxon>Chordata</taxon>
        <taxon>Craniata</taxon>
        <taxon>Vertebrata</taxon>
        <taxon>Euteleostomi</taxon>
        <taxon>Actinopterygii</taxon>
        <taxon>Neopterygii</taxon>
        <taxon>Teleostei</taxon>
        <taxon>Neoteleostei</taxon>
        <taxon>Acanthomorphata</taxon>
        <taxon>Carangaria</taxon>
        <taxon>Carangiformes</taxon>
        <taxon>Carangidae</taxon>
        <taxon>Seriola</taxon>
    </lineage>
</organism>
<dbReference type="PANTHER" id="PTHR23270:SF10">
    <property type="entry name" value="PROTEIN RRP5 HOMOLOG"/>
    <property type="match status" value="1"/>
</dbReference>
<dbReference type="Pfam" id="PF23459">
    <property type="entry name" value="S1_RRP5"/>
    <property type="match status" value="2"/>
</dbReference>